<feature type="region of interest" description="Disordered" evidence="2">
    <location>
        <begin position="199"/>
        <end position="226"/>
    </location>
</feature>
<evidence type="ECO:0000256" key="1">
    <source>
        <dbReference type="SAM" id="Coils"/>
    </source>
</evidence>
<gene>
    <name evidence="3" type="ORF">SNEC2469_LOCUS30585</name>
</gene>
<keyword evidence="4" id="KW-1185">Reference proteome</keyword>
<comment type="caution">
    <text evidence="3">The sequence shown here is derived from an EMBL/GenBank/DDBJ whole genome shotgun (WGS) entry which is preliminary data.</text>
</comment>
<reference evidence="3" key="1">
    <citation type="submission" date="2021-02" db="EMBL/GenBank/DDBJ databases">
        <authorList>
            <person name="Dougan E. K."/>
            <person name="Rhodes N."/>
            <person name="Thang M."/>
            <person name="Chan C."/>
        </authorList>
    </citation>
    <scope>NUCLEOTIDE SEQUENCE</scope>
</reference>
<sequence length="397" mass="42296">MSAQYAEGPRLQGETQGPDYGTVPVQPEDLGGLQGAPQINGHPPPAPPATTTTPAVESGVHRGDSSNQACEMAAEGPLLPGVAARFSQQAALNVGSSVTEGRPSGLEAPGVSPATGQASFGAGPPPSAGNLFPSPLPGASPASQEPPGRVGLESVTARAATWMSRIGDLFQQRRVEVHTTWSPAHGRENPWVAQQPFVASSPPAAQDQLRERPQSNPPSTGSAAVPYEVVQAEVSKQLEGAMGELYGTMMEKLENERRRTEEAEQQAQMLREQLEVRIRNDHRRQMLVEAGDFFKACWDLGMVVVTISRAGQATAMMLTAIPQSIKEEVIAVGGVTTVNLMAKLFSTYQPGNRQEKALVLANLEKPGETSDAKGAVDLTGYAVQWSRRTVSWLFAYR</sequence>
<dbReference type="Proteomes" id="UP000601435">
    <property type="component" value="Unassembled WGS sequence"/>
</dbReference>
<dbReference type="AlphaFoldDB" id="A0A813BGT4"/>
<feature type="region of interest" description="Disordered" evidence="2">
    <location>
        <begin position="92"/>
        <end position="150"/>
    </location>
</feature>
<evidence type="ECO:0000313" key="4">
    <source>
        <dbReference type="Proteomes" id="UP000601435"/>
    </source>
</evidence>
<dbReference type="OrthoDB" id="10661857at2759"/>
<feature type="region of interest" description="Disordered" evidence="2">
    <location>
        <begin position="1"/>
        <end position="73"/>
    </location>
</feature>
<proteinExistence type="predicted"/>
<accession>A0A813BGT4</accession>
<protein>
    <submittedName>
        <fullName evidence="3">Uncharacterized protein</fullName>
    </submittedName>
</protein>
<feature type="coiled-coil region" evidence="1">
    <location>
        <begin position="246"/>
        <end position="280"/>
    </location>
</feature>
<dbReference type="EMBL" id="CAJNJA010071707">
    <property type="protein sequence ID" value="CAE7904713.1"/>
    <property type="molecule type" value="Genomic_DNA"/>
</dbReference>
<name>A0A813BGT4_9DINO</name>
<evidence type="ECO:0000256" key="2">
    <source>
        <dbReference type="SAM" id="MobiDB-lite"/>
    </source>
</evidence>
<organism evidence="3 4">
    <name type="scientific">Symbiodinium necroappetens</name>
    <dbReference type="NCBI Taxonomy" id="1628268"/>
    <lineage>
        <taxon>Eukaryota</taxon>
        <taxon>Sar</taxon>
        <taxon>Alveolata</taxon>
        <taxon>Dinophyceae</taxon>
        <taxon>Suessiales</taxon>
        <taxon>Symbiodiniaceae</taxon>
        <taxon>Symbiodinium</taxon>
    </lineage>
</organism>
<keyword evidence="1" id="KW-0175">Coiled coil</keyword>
<evidence type="ECO:0000313" key="3">
    <source>
        <dbReference type="EMBL" id="CAE7904713.1"/>
    </source>
</evidence>